<keyword evidence="3" id="KW-1185">Reference proteome</keyword>
<accession>F9WNW9</accession>
<organism evidence="2 3">
    <name type="scientific">Trypanosoma vivax (strain Y486)</name>
    <dbReference type="NCBI Taxonomy" id="1055687"/>
    <lineage>
        <taxon>Eukaryota</taxon>
        <taxon>Discoba</taxon>
        <taxon>Euglenozoa</taxon>
        <taxon>Kinetoplastea</taxon>
        <taxon>Metakinetoplastina</taxon>
        <taxon>Trypanosomatida</taxon>
        <taxon>Trypanosomatidae</taxon>
        <taxon>Trypanosoma</taxon>
        <taxon>Duttonella</taxon>
    </lineage>
</organism>
<protein>
    <submittedName>
        <fullName evidence="2">Uncharacterized protein</fullName>
    </submittedName>
</protein>
<evidence type="ECO:0000256" key="1">
    <source>
        <dbReference type="SAM" id="MobiDB-lite"/>
    </source>
</evidence>
<dbReference type="AlphaFoldDB" id="F9WNW9"/>
<evidence type="ECO:0000313" key="2">
    <source>
        <dbReference type="EMBL" id="CCD19241.1"/>
    </source>
</evidence>
<feature type="compositionally biased region" description="Polar residues" evidence="1">
    <location>
        <begin position="80"/>
        <end position="89"/>
    </location>
</feature>
<name>F9WNW9_TRYVY</name>
<reference evidence="2 3" key="1">
    <citation type="journal article" date="2012" name="Proc. Natl. Acad. Sci. U.S.A.">
        <title>Antigenic diversity is generated by distinct evolutionary mechanisms in African trypanosome species.</title>
        <authorList>
            <person name="Jackson A.P."/>
            <person name="Berry A."/>
            <person name="Aslett M."/>
            <person name="Allison H.C."/>
            <person name="Burton P."/>
            <person name="Vavrova-Anderson J."/>
            <person name="Brown R."/>
            <person name="Browne H."/>
            <person name="Corton N."/>
            <person name="Hauser H."/>
            <person name="Gamble J."/>
            <person name="Gilderthorp R."/>
            <person name="Marcello L."/>
            <person name="McQuillan J."/>
            <person name="Otto T.D."/>
            <person name="Quail M.A."/>
            <person name="Sanders M.J."/>
            <person name="van Tonder A."/>
            <person name="Ginger M.L."/>
            <person name="Field M.C."/>
            <person name="Barry J.D."/>
            <person name="Hertz-Fowler C."/>
            <person name="Berriman M."/>
        </authorList>
    </citation>
    <scope>NUCLEOTIDE SEQUENCE</scope>
    <source>
        <strain evidence="2 3">Y486</strain>
    </source>
</reference>
<feature type="region of interest" description="Disordered" evidence="1">
    <location>
        <begin position="80"/>
        <end position="100"/>
    </location>
</feature>
<sequence>MLSVPAHKVGSTKGRSASGCSCNGEVGGSGVRVSLLAAKWLDHSDASDVTSAVCVVNQSHVPVSAVWDVCYTSLTSCNHTANQPTSRSLPQGGRRDCRSLPASVSRRPTLAIVVRVVFARTMGSVEYLEVTWEVPVSGNGADDVFFPWRNLSGFSKIAMGVLRLSTDGEADLDVGETRALQWMPFSRDYEGQYPLLALIHQHALVKGDPLLDRMSICMLLLHRGQWLGEVVDMDFAAHQGSSWVVSRESISGTCVDGPWSVDALTLAHPSFLLCIHGDSKVAGTLCSGTHKAQPVADVLGVFLRPSRDIFPRSAFMREDNIYKSWEALASVTGKEGCNRTNVADDFCFVLYSEFGEVTRCLVGGFVESAVSCTAGLLETQRRSISKRAGRHRAVTLVMGVRSNGSFFLIEVIEEACALANGDGGHIAYDKAPARFTTLARTLGFCTPSRVSSLDHLALFLGAHWDGACGSLFCLQVLREDGAGITL</sequence>
<dbReference type="EMBL" id="CAEX01002983">
    <property type="protein sequence ID" value="CCD19241.1"/>
    <property type="molecule type" value="Genomic_DNA"/>
</dbReference>
<gene>
    <name evidence="2" type="ORF">TvY486_0019300</name>
</gene>
<proteinExistence type="predicted"/>
<dbReference type="VEuPathDB" id="TriTrypDB:TvY486_0019300"/>
<dbReference type="Proteomes" id="UP000009027">
    <property type="component" value="Unassembled WGS sequence"/>
</dbReference>
<evidence type="ECO:0000313" key="3">
    <source>
        <dbReference type="Proteomes" id="UP000009027"/>
    </source>
</evidence>